<dbReference type="Proteomes" id="UP000184480">
    <property type="component" value="Unassembled WGS sequence"/>
</dbReference>
<keyword evidence="2" id="KW-1185">Reference proteome</keyword>
<dbReference type="AlphaFoldDB" id="A0A1M5C979"/>
<dbReference type="STRING" id="1346286.SAMN05444362_10781"/>
<dbReference type="PROSITE" id="PS51257">
    <property type="entry name" value="PROKAR_LIPOPROTEIN"/>
    <property type="match status" value="1"/>
</dbReference>
<protein>
    <submittedName>
        <fullName evidence="1">Uncharacterized protein</fullName>
    </submittedName>
</protein>
<name>A0A1M5C979_9BACT</name>
<organism evidence="1 2">
    <name type="scientific">Dysgonomonas macrotermitis</name>
    <dbReference type="NCBI Taxonomy" id="1346286"/>
    <lineage>
        <taxon>Bacteria</taxon>
        <taxon>Pseudomonadati</taxon>
        <taxon>Bacteroidota</taxon>
        <taxon>Bacteroidia</taxon>
        <taxon>Bacteroidales</taxon>
        <taxon>Dysgonomonadaceae</taxon>
        <taxon>Dysgonomonas</taxon>
    </lineage>
</organism>
<accession>A0A1M5C979</accession>
<evidence type="ECO:0000313" key="2">
    <source>
        <dbReference type="Proteomes" id="UP000184480"/>
    </source>
</evidence>
<sequence length="169" mass="19320">MNKYTSYIIILFALIGCSDDTPEVLPPPLGQSFYLLDKDGDDLLDPQSEKAIDAKKINIYYLVNGERIEANRYFLMLNFPTLNYGFGITAPNSANNKSHYYINIALNQSGNNGDTLYTYVEWNENDIDTIKSKIYKKGKVFDCTMVAYNDSVWTPNQLENRTIFTIIKP</sequence>
<dbReference type="EMBL" id="FQUC01000007">
    <property type="protein sequence ID" value="SHF51334.1"/>
    <property type="molecule type" value="Genomic_DNA"/>
</dbReference>
<reference evidence="2" key="1">
    <citation type="submission" date="2016-11" db="EMBL/GenBank/DDBJ databases">
        <authorList>
            <person name="Varghese N."/>
            <person name="Submissions S."/>
        </authorList>
    </citation>
    <scope>NUCLEOTIDE SEQUENCE [LARGE SCALE GENOMIC DNA]</scope>
    <source>
        <strain evidence="2">DSM 27370</strain>
    </source>
</reference>
<gene>
    <name evidence="1" type="ORF">SAMN05444362_10781</name>
</gene>
<dbReference type="OrthoDB" id="999541at2"/>
<dbReference type="RefSeq" id="WP_062179424.1">
    <property type="nucleotide sequence ID" value="NZ_BBXL01000007.1"/>
</dbReference>
<proteinExistence type="predicted"/>
<evidence type="ECO:0000313" key="1">
    <source>
        <dbReference type="EMBL" id="SHF51334.1"/>
    </source>
</evidence>